<dbReference type="AlphaFoldDB" id="A0A5S4EHS5"/>
<dbReference type="EMBL" id="SWAD01000143">
    <property type="protein sequence ID" value="TMQ74857.1"/>
    <property type="molecule type" value="Genomic_DNA"/>
</dbReference>
<protein>
    <submittedName>
        <fullName evidence="1">Uncharacterized protein</fullName>
    </submittedName>
</protein>
<proteinExistence type="predicted"/>
<sequence>MAVHASPKQADLCAVMKDADLFNDGISSVARALSGMLSNPDCASPKAE</sequence>
<accession>A0A5S4EHS5</accession>
<name>A0A5S4EHS5_9PROT</name>
<gene>
    <name evidence="1" type="ORF">ACCUM_2746</name>
</gene>
<dbReference type="Proteomes" id="UP000306324">
    <property type="component" value="Unassembled WGS sequence"/>
</dbReference>
<reference evidence="1 2" key="1">
    <citation type="submission" date="2019-04" db="EMBL/GenBank/DDBJ databases">
        <title>A novel phosphate-accumulating bacterium identified in bioreactor for phosphate removal from wastewater.</title>
        <authorList>
            <person name="Kotlyarov R.Y."/>
            <person name="Beletsky A.V."/>
            <person name="Kallistova A.Y."/>
            <person name="Dorofeev A.G."/>
            <person name="Nikolaev Y.Y."/>
            <person name="Pimenov N.V."/>
            <person name="Ravin N.V."/>
            <person name="Mardanov A.V."/>
        </authorList>
    </citation>
    <scope>NUCLEOTIDE SEQUENCE [LARGE SCALE GENOMIC DNA]</scope>
    <source>
        <strain evidence="1 2">Bin19</strain>
    </source>
</reference>
<keyword evidence="2" id="KW-1185">Reference proteome</keyword>
<evidence type="ECO:0000313" key="2">
    <source>
        <dbReference type="Proteomes" id="UP000306324"/>
    </source>
</evidence>
<organism evidence="1 2">
    <name type="scientific">Candidatus Accumulibacter phosphatis</name>
    <dbReference type="NCBI Taxonomy" id="327160"/>
    <lineage>
        <taxon>Bacteria</taxon>
        <taxon>Pseudomonadati</taxon>
        <taxon>Pseudomonadota</taxon>
        <taxon>Betaproteobacteria</taxon>
        <taxon>Candidatus Accumulibacter</taxon>
    </lineage>
</organism>
<comment type="caution">
    <text evidence="1">The sequence shown here is derived from an EMBL/GenBank/DDBJ whole genome shotgun (WGS) entry which is preliminary data.</text>
</comment>
<evidence type="ECO:0000313" key="1">
    <source>
        <dbReference type="EMBL" id="TMQ74857.1"/>
    </source>
</evidence>